<organism evidence="3">
    <name type="scientific">Pyrodinium bahamense</name>
    <dbReference type="NCBI Taxonomy" id="73915"/>
    <lineage>
        <taxon>Eukaryota</taxon>
        <taxon>Sar</taxon>
        <taxon>Alveolata</taxon>
        <taxon>Dinophyceae</taxon>
        <taxon>Gonyaulacales</taxon>
        <taxon>Pyrocystaceae</taxon>
        <taxon>Pyrodinium</taxon>
    </lineage>
</organism>
<evidence type="ECO:0000313" key="3">
    <source>
        <dbReference type="EMBL" id="CAD8362342.1"/>
    </source>
</evidence>
<sequence length="518" mass="56739">MAFATSQTHGMACQALDSAQSLVTQPAAYTTLMPTASGMPVHYVPGGSITVPSQRGAGAGPGAPPPQPQSLTAGLPDLAAIETQKAAYHTSLEEQMTQAEEILVRQQKEQTAYIYQAAEVQKRQVLNQIDQQAKEQELLLSQKYSQQLVTLQQQFMKQKIQLEKQANELSYTYQMRKMQEDIMQKHYCEQKALYDDKVKITTELQKKQRKEQLQQQPERWQYCPQTAVPIDIRKEPSIDGPRTVFTVQPGECFLVSEEREGTNGVLYLKLADGRGWLFDRKPDAGTMCLRQTRSTQTSLPHALANGQVTLASASGQLPATPTQVLPAGVAQLNRLDQSYAAAHVQPQVLHVQAHTSAATSSQWIYCPEISALMAIRSTPEVDGPRTPHMLQPGEVFVASEELQGRDGVLYLKLADGRGWVFDRKPEVGIMCVRQTAAARDDCTAAKALRQQAQHVESASAVGQAVPHATYVASTPTPVPMQALVTGSATAEVPSGIYVAPATTHLAQPMKWNTPRSST</sequence>
<dbReference type="AlphaFoldDB" id="A0A7S0AFL6"/>
<reference evidence="3" key="1">
    <citation type="submission" date="2021-01" db="EMBL/GenBank/DDBJ databases">
        <authorList>
            <person name="Corre E."/>
            <person name="Pelletier E."/>
            <person name="Niang G."/>
            <person name="Scheremetjew M."/>
            <person name="Finn R."/>
            <person name="Kale V."/>
            <person name="Holt S."/>
            <person name="Cochrane G."/>
            <person name="Meng A."/>
            <person name="Brown T."/>
            <person name="Cohen L."/>
        </authorList>
    </citation>
    <scope>NUCLEOTIDE SEQUENCE</scope>
    <source>
        <strain evidence="3">Pbaha01</strain>
    </source>
</reference>
<protein>
    <submittedName>
        <fullName evidence="3">Uncharacterized protein</fullName>
    </submittedName>
</protein>
<keyword evidence="1" id="KW-0175">Coiled coil</keyword>
<evidence type="ECO:0000256" key="2">
    <source>
        <dbReference type="SAM" id="MobiDB-lite"/>
    </source>
</evidence>
<dbReference type="EMBL" id="HBEG01026056">
    <property type="protein sequence ID" value="CAD8362342.1"/>
    <property type="molecule type" value="Transcribed_RNA"/>
</dbReference>
<gene>
    <name evidence="3" type="ORF">PBAH0796_LOCUS15826</name>
</gene>
<feature type="coiled-coil region" evidence="1">
    <location>
        <begin position="89"/>
        <end position="168"/>
    </location>
</feature>
<accession>A0A7S0AFL6</accession>
<proteinExistence type="predicted"/>
<evidence type="ECO:0000256" key="1">
    <source>
        <dbReference type="SAM" id="Coils"/>
    </source>
</evidence>
<name>A0A7S0AFL6_9DINO</name>
<feature type="region of interest" description="Disordered" evidence="2">
    <location>
        <begin position="47"/>
        <end position="71"/>
    </location>
</feature>